<dbReference type="STRING" id="471856.Jden_2150"/>
<dbReference type="AlphaFoldDB" id="C7R1F2"/>
<dbReference type="KEGG" id="jde:Jden_2150"/>
<dbReference type="KEGG" id="jde:Jden_2290"/>
<dbReference type="EMBL" id="CP001706">
    <property type="protein sequence ID" value="ACV09925.1"/>
    <property type="molecule type" value="Genomic_DNA"/>
</dbReference>
<reference evidence="1" key="2">
    <citation type="submission" date="2009-08" db="EMBL/GenBank/DDBJ databases">
        <title>The complete genome of Jonesia denitrificans DSM 20603.</title>
        <authorList>
            <consortium name="US DOE Joint Genome Institute (JGI-PGF)"/>
            <person name="Lucas S."/>
            <person name="Copeland A."/>
            <person name="Lapidus A."/>
            <person name="Glavina del Rio T."/>
            <person name="Dalin E."/>
            <person name="Tice H."/>
            <person name="Bruce D."/>
            <person name="Goodwin L."/>
            <person name="Pitluck S."/>
            <person name="Kyrpides N."/>
            <person name="Mavromatis K."/>
            <person name="Ivanova N."/>
            <person name="Ovchinnikova G."/>
            <person name="Saunders E."/>
            <person name="Brettin T."/>
            <person name="Detter J.C."/>
            <person name="Han C."/>
            <person name="Larimer F."/>
            <person name="Land M."/>
            <person name="Hauser L."/>
            <person name="Markowitz V."/>
            <person name="Cheng J.-F."/>
            <person name="Hugenholtz P."/>
            <person name="Woyke T."/>
            <person name="Wu D."/>
            <person name="Pukall R."/>
            <person name="Klenk H.-P."/>
            <person name="Eisen J.A."/>
        </authorList>
    </citation>
    <scope>NUCLEOTIDE SEQUENCE</scope>
    <source>
        <strain>DSM 20603</strain>
    </source>
</reference>
<sequence>MTRNRESWAHHATQPAAVDTMLTDIPRTRNTPEELRLAAACVHRHAPATARLQILKTLGLS</sequence>
<gene>
    <name evidence="1" type="ordered locus">Jden_2150</name>
    <name evidence="2" type="ordered locus">Jden_2290</name>
</gene>
<dbReference type="EMBL" id="CP001706">
    <property type="protein sequence ID" value="ACV09787.1"/>
    <property type="molecule type" value="Genomic_DNA"/>
</dbReference>
<reference evidence="1 3" key="1">
    <citation type="journal article" date="2009" name="Stand. Genomic Sci.">
        <title>Complete genome sequence of Jonesia denitrificans type strain (Prevot 55134).</title>
        <authorList>
            <person name="Pukall R."/>
            <person name="Gehrich-Schroter G."/>
            <person name="Lapidus A."/>
            <person name="Nolan M."/>
            <person name="Glavina Del Rio T."/>
            <person name="Lucas S."/>
            <person name="Chen F."/>
            <person name="Tice H."/>
            <person name="Pitluck S."/>
            <person name="Cheng J.F."/>
            <person name="Copeland A."/>
            <person name="Saunders E."/>
            <person name="Brettin T."/>
            <person name="Detter J.C."/>
            <person name="Bruce D."/>
            <person name="Goodwin L."/>
            <person name="Pati A."/>
            <person name="Ivanova N."/>
            <person name="Mavromatis K."/>
            <person name="Ovchinnikova G."/>
            <person name="Chen A."/>
            <person name="Palaniappan K."/>
            <person name="Land M."/>
            <person name="Hauser L."/>
            <person name="Chang Y.J."/>
            <person name="Jeffries C.D."/>
            <person name="Chain P."/>
            <person name="Goker M."/>
            <person name="Bristow J."/>
            <person name="Eisen J.A."/>
            <person name="Markowitz V."/>
            <person name="Hugenholtz P."/>
            <person name="Kyrpides N.C."/>
            <person name="Klenk H.P."/>
            <person name="Han C."/>
        </authorList>
    </citation>
    <scope>NUCLEOTIDE SEQUENCE [LARGE SCALE GENOMIC DNA]</scope>
    <source>
        <strain evidence="3">ATCC 14870 / DSM 20603 / BCRC 15368 / CIP 55.134 / JCM 11481 / NBRC 15587 / NCTC 10816 / Prevot 55134</strain>
        <strain evidence="1">DSM 20603</strain>
    </source>
</reference>
<dbReference type="Proteomes" id="UP000000628">
    <property type="component" value="Chromosome"/>
</dbReference>
<proteinExistence type="predicted"/>
<accession>C7R1F2</accession>
<organism evidence="1 3">
    <name type="scientific">Jonesia denitrificans (strain ATCC 14870 / DSM 20603 / BCRC 15368 / CIP 55.134 / JCM 11481 / NBRC 15587 / NCTC 10816 / Prevot 55134)</name>
    <name type="common">Listeria denitrificans</name>
    <dbReference type="NCBI Taxonomy" id="471856"/>
    <lineage>
        <taxon>Bacteria</taxon>
        <taxon>Bacillati</taxon>
        <taxon>Actinomycetota</taxon>
        <taxon>Actinomycetes</taxon>
        <taxon>Micrococcales</taxon>
        <taxon>Jonesiaceae</taxon>
        <taxon>Jonesia</taxon>
    </lineage>
</organism>
<keyword evidence="3" id="KW-1185">Reference proteome</keyword>
<evidence type="ECO:0000313" key="2">
    <source>
        <dbReference type="EMBL" id="ACV09925.1"/>
    </source>
</evidence>
<evidence type="ECO:0000313" key="3">
    <source>
        <dbReference type="Proteomes" id="UP000000628"/>
    </source>
</evidence>
<name>C7R1F2_JONDD</name>
<protein>
    <submittedName>
        <fullName evidence="1">Uncharacterized protein</fullName>
    </submittedName>
</protein>
<evidence type="ECO:0000313" key="1">
    <source>
        <dbReference type="EMBL" id="ACV09787.1"/>
    </source>
</evidence>
<dbReference type="HOGENOM" id="CLU_2916416_0_0_11"/>
<dbReference type="RefSeq" id="WP_015772415.1">
    <property type="nucleotide sequence ID" value="NC_013174.1"/>
</dbReference>